<evidence type="ECO:0000313" key="3">
    <source>
        <dbReference type="Proteomes" id="UP001431192"/>
    </source>
</evidence>
<evidence type="ECO:0000313" key="2">
    <source>
        <dbReference type="EMBL" id="MCT8987007.1"/>
    </source>
</evidence>
<evidence type="ECO:0000256" key="1">
    <source>
        <dbReference type="SAM" id="Phobius"/>
    </source>
</evidence>
<gene>
    <name evidence="2" type="ORF">N4T56_11695</name>
</gene>
<comment type="caution">
    <text evidence="2">The sequence shown here is derived from an EMBL/GenBank/DDBJ whole genome shotgun (WGS) entry which is preliminary data.</text>
</comment>
<dbReference type="RefSeq" id="WP_261733341.1">
    <property type="nucleotide sequence ID" value="NZ_JAODOQ010000001.1"/>
</dbReference>
<keyword evidence="3" id="KW-1185">Reference proteome</keyword>
<sequence>MVLFNRLQTRIFAFFVLVIITVLALSFWLSYQSNQRLEQQYVANQLEVARLVFESQYDNRNYYLAAFASTAAKDFALKDIFIDGDNRSFLVALNNHRSRINASLAMAVSGDGTVIGQLVATQDDLGQEVVALGSEQHAPFRYQIDTEFDQISPFYLLDNKLYQIKFSPLTSGGSSVIGWVGFGFLIGDSLANSLQKLTGLNSGFMLIEQEAITHVGHSGLAIEQHDTQLITQYIVKDQLDNDFILWKQFLGEVDNKSLHAYMYKSRSDLLASLESQWLQQVAVLLLMLPVSLLLAFWISGTITRLH</sequence>
<keyword evidence="1" id="KW-0812">Transmembrane</keyword>
<protein>
    <submittedName>
        <fullName evidence="2">Uncharacterized protein</fullName>
    </submittedName>
</protein>
<accession>A0ABT2P3E7</accession>
<dbReference type="Proteomes" id="UP001431192">
    <property type="component" value="Unassembled WGS sequence"/>
</dbReference>
<keyword evidence="1" id="KW-0472">Membrane</keyword>
<reference evidence="2" key="1">
    <citation type="submission" date="2022-09" db="EMBL/GenBank/DDBJ databases">
        <title>Shewanella sp. KJ10-1 sp.nov, isolated from marine algae.</title>
        <authorList>
            <person name="Butt M."/>
            <person name="Lee J.K."/>
            <person name="Kim J.M."/>
            <person name="Choi D.G."/>
        </authorList>
    </citation>
    <scope>NUCLEOTIDE SEQUENCE</scope>
    <source>
        <strain evidence="2">KJ10-1</strain>
    </source>
</reference>
<feature type="transmembrane region" description="Helical" evidence="1">
    <location>
        <begin position="277"/>
        <end position="298"/>
    </location>
</feature>
<name>A0ABT2P3E7_9GAMM</name>
<feature type="transmembrane region" description="Helical" evidence="1">
    <location>
        <begin position="12"/>
        <end position="31"/>
    </location>
</feature>
<organism evidence="2 3">
    <name type="scientific">Shewanella phaeophyticola</name>
    <dbReference type="NCBI Taxonomy" id="2978345"/>
    <lineage>
        <taxon>Bacteria</taxon>
        <taxon>Pseudomonadati</taxon>
        <taxon>Pseudomonadota</taxon>
        <taxon>Gammaproteobacteria</taxon>
        <taxon>Alteromonadales</taxon>
        <taxon>Shewanellaceae</taxon>
        <taxon>Shewanella</taxon>
    </lineage>
</organism>
<keyword evidence="1" id="KW-1133">Transmembrane helix</keyword>
<proteinExistence type="predicted"/>
<dbReference type="EMBL" id="JAODOQ010000001">
    <property type="protein sequence ID" value="MCT8987007.1"/>
    <property type="molecule type" value="Genomic_DNA"/>
</dbReference>